<feature type="non-terminal residue" evidence="1">
    <location>
        <position position="196"/>
    </location>
</feature>
<evidence type="ECO:0000313" key="1">
    <source>
        <dbReference type="EMBL" id="KAI0064784.1"/>
    </source>
</evidence>
<dbReference type="EMBL" id="MU277197">
    <property type="protein sequence ID" value="KAI0064784.1"/>
    <property type="molecule type" value="Genomic_DNA"/>
</dbReference>
<reference evidence="1" key="2">
    <citation type="journal article" date="2022" name="New Phytol.">
        <title>Evolutionary transition to the ectomycorrhizal habit in the genomes of a hyperdiverse lineage of mushroom-forming fungi.</title>
        <authorList>
            <person name="Looney B."/>
            <person name="Miyauchi S."/>
            <person name="Morin E."/>
            <person name="Drula E."/>
            <person name="Courty P.E."/>
            <person name="Kohler A."/>
            <person name="Kuo A."/>
            <person name="LaButti K."/>
            <person name="Pangilinan J."/>
            <person name="Lipzen A."/>
            <person name="Riley R."/>
            <person name="Andreopoulos W."/>
            <person name="He G."/>
            <person name="Johnson J."/>
            <person name="Nolan M."/>
            <person name="Tritt A."/>
            <person name="Barry K.W."/>
            <person name="Grigoriev I.V."/>
            <person name="Nagy L.G."/>
            <person name="Hibbett D."/>
            <person name="Henrissat B."/>
            <person name="Matheny P.B."/>
            <person name="Labbe J."/>
            <person name="Martin F.M."/>
        </authorList>
    </citation>
    <scope>NUCLEOTIDE SEQUENCE</scope>
    <source>
        <strain evidence="1">HHB10654</strain>
    </source>
</reference>
<accession>A0ACB8T8I3</accession>
<protein>
    <submittedName>
        <fullName evidence="1">Uncharacterized protein</fullName>
    </submittedName>
</protein>
<evidence type="ECO:0000313" key="2">
    <source>
        <dbReference type="Proteomes" id="UP000814140"/>
    </source>
</evidence>
<proteinExistence type="predicted"/>
<sequence>NIWVAAGDGDLARTTTDADRPPEALSPNAPDPFTYTPMHAAASYGQLEVLDYLISKGGDVDVPDGDGDTPLYTVENTDTARYLVEHGATVARRNREGVSPAEHLAEDFPEVARYLESLGGAAPAAPLQPSQYEQNAASEQLTAALMANVQEIMARAEAEGRDPEEELRQAVGRTVVEGMVAGYGMSGSGADDGRED</sequence>
<reference evidence="1" key="1">
    <citation type="submission" date="2021-03" db="EMBL/GenBank/DDBJ databases">
        <authorList>
            <consortium name="DOE Joint Genome Institute"/>
            <person name="Ahrendt S."/>
            <person name="Looney B.P."/>
            <person name="Miyauchi S."/>
            <person name="Morin E."/>
            <person name="Drula E."/>
            <person name="Courty P.E."/>
            <person name="Chicoki N."/>
            <person name="Fauchery L."/>
            <person name="Kohler A."/>
            <person name="Kuo A."/>
            <person name="Labutti K."/>
            <person name="Pangilinan J."/>
            <person name="Lipzen A."/>
            <person name="Riley R."/>
            <person name="Andreopoulos W."/>
            <person name="He G."/>
            <person name="Johnson J."/>
            <person name="Barry K.W."/>
            <person name="Grigoriev I.V."/>
            <person name="Nagy L."/>
            <person name="Hibbett D."/>
            <person name="Henrissat B."/>
            <person name="Matheny P.B."/>
            <person name="Labbe J."/>
            <person name="Martin F."/>
        </authorList>
    </citation>
    <scope>NUCLEOTIDE SEQUENCE</scope>
    <source>
        <strain evidence="1">HHB10654</strain>
    </source>
</reference>
<organism evidence="1 2">
    <name type="scientific">Artomyces pyxidatus</name>
    <dbReference type="NCBI Taxonomy" id="48021"/>
    <lineage>
        <taxon>Eukaryota</taxon>
        <taxon>Fungi</taxon>
        <taxon>Dikarya</taxon>
        <taxon>Basidiomycota</taxon>
        <taxon>Agaricomycotina</taxon>
        <taxon>Agaricomycetes</taxon>
        <taxon>Russulales</taxon>
        <taxon>Auriscalpiaceae</taxon>
        <taxon>Artomyces</taxon>
    </lineage>
</organism>
<name>A0ACB8T8I3_9AGAM</name>
<feature type="non-terminal residue" evidence="1">
    <location>
        <position position="1"/>
    </location>
</feature>
<gene>
    <name evidence="1" type="ORF">BV25DRAFT_1777501</name>
</gene>
<dbReference type="Proteomes" id="UP000814140">
    <property type="component" value="Unassembled WGS sequence"/>
</dbReference>
<comment type="caution">
    <text evidence="1">The sequence shown here is derived from an EMBL/GenBank/DDBJ whole genome shotgun (WGS) entry which is preliminary data.</text>
</comment>
<keyword evidence="2" id="KW-1185">Reference proteome</keyword>